<keyword evidence="2" id="KW-1185">Reference proteome</keyword>
<reference evidence="1 2" key="1">
    <citation type="journal article" date="2015" name="Genome Announc.">
        <title>Complete Genome Sequence of Cupriavidus basilensis 4G11, Isolated from the Oak Ridge Field Research Center Site.</title>
        <authorList>
            <person name="Ray J."/>
            <person name="Waters R.J."/>
            <person name="Skerker J.M."/>
            <person name="Kuehl J.V."/>
            <person name="Price M.N."/>
            <person name="Huang J."/>
            <person name="Chakraborty R."/>
            <person name="Arkin A.P."/>
            <person name="Deutschbauer A."/>
        </authorList>
    </citation>
    <scope>NUCLEOTIDE SEQUENCE [LARGE SCALE GENOMIC DNA]</scope>
    <source>
        <strain evidence="1">4G11</strain>
    </source>
</reference>
<proteinExistence type="predicted"/>
<dbReference type="KEGG" id="cbw:RR42_m1413"/>
<evidence type="ECO:0000313" key="1">
    <source>
        <dbReference type="EMBL" id="AJG18814.1"/>
    </source>
</evidence>
<evidence type="ECO:0000313" key="2">
    <source>
        <dbReference type="Proteomes" id="UP000031843"/>
    </source>
</evidence>
<gene>
    <name evidence="1" type="ORF">RR42_m1413</name>
</gene>
<dbReference type="STRING" id="68895.RR42_m1413"/>
<dbReference type="EMBL" id="CP010536">
    <property type="protein sequence ID" value="AJG18814.1"/>
    <property type="molecule type" value="Genomic_DNA"/>
</dbReference>
<dbReference type="Proteomes" id="UP000031843">
    <property type="component" value="Chromosome main"/>
</dbReference>
<name>A0A0C4Y9A6_9BURK</name>
<dbReference type="InterPro" id="IPR029052">
    <property type="entry name" value="Metallo-depent_PP-like"/>
</dbReference>
<dbReference type="Gene3D" id="3.60.21.10">
    <property type="match status" value="1"/>
</dbReference>
<sequence length="65" mass="7345">MWQDQRIKCVCDDDVAGVRAVVVGHYVVERFTSLGNVYYCDTGAYRRGRDFTIIDLATMEPVKAA</sequence>
<protein>
    <submittedName>
        <fullName evidence="1">Uncharacterized protein</fullName>
    </submittedName>
</protein>
<accession>A0A0C4Y9A6</accession>
<dbReference type="AlphaFoldDB" id="A0A0C4Y9A6"/>
<organism evidence="1 2">
    <name type="scientific">Cupriavidus basilensis</name>
    <dbReference type="NCBI Taxonomy" id="68895"/>
    <lineage>
        <taxon>Bacteria</taxon>
        <taxon>Pseudomonadati</taxon>
        <taxon>Pseudomonadota</taxon>
        <taxon>Betaproteobacteria</taxon>
        <taxon>Burkholderiales</taxon>
        <taxon>Burkholderiaceae</taxon>
        <taxon>Cupriavidus</taxon>
    </lineage>
</organism>